<feature type="transmembrane region" description="Helical" evidence="6">
    <location>
        <begin position="137"/>
        <end position="165"/>
    </location>
</feature>
<sequence length="523" mass="57356">MNNLNTTESVQLPSKNSSEEVNIDNHPSGSPMSKGSSDTPKELPPAAMDPTLPLNWSTLKKFYNMGVPSLLCFVIAFGSSIYTPAVPDVMKDFHVSNTVAILPLTTYVLGLSFGPMISAPISEMFGRLGTYKVVPPISAIFTLAAGFSPNITALCLLRFFAGFFGGASLPVSAGTSADLFYPKDRAVAGTFMLYIPFLVYYVNEKLTWGFQAPQLARSSEGSLRTQHHGWKWSQYALAIIIAVTYIPVFFLEETYLKTILSKRVKKVEADVETTNGAKPPASKLLLGVVFITLLRPTKMLFTEPIVSLLSIYVGFNFAVIFTFFASVPYVFGTVYHFDRGITGLVFLAVGLGCTFAVPTTIICDRLFYQKQLLKSEQEGRATVVAPEYRLPAAMIGAFGLPVGLFWFAWSARENVHWIVPIIGMVPFAWGNLCIFISACLYLIDTYAALTAASAVAANTLLRYILGATFPLFTVSMYRQLGIGWATSLLGFLSLPMVPIPWVFYKWGPEIRAASGFETNKNPS</sequence>
<accession>A0A9N9PKQ4</accession>
<evidence type="ECO:0000256" key="1">
    <source>
        <dbReference type="ARBA" id="ARBA00004141"/>
    </source>
</evidence>
<feature type="transmembrane region" description="Helical" evidence="6">
    <location>
        <begin position="95"/>
        <end position="117"/>
    </location>
</feature>
<evidence type="ECO:0000256" key="2">
    <source>
        <dbReference type="ARBA" id="ARBA00022692"/>
    </source>
</evidence>
<keyword evidence="3 6" id="KW-1133">Transmembrane helix</keyword>
<feature type="transmembrane region" description="Helical" evidence="6">
    <location>
        <begin position="62"/>
        <end position="83"/>
    </location>
</feature>
<evidence type="ECO:0000259" key="7">
    <source>
        <dbReference type="PROSITE" id="PS50850"/>
    </source>
</evidence>
<dbReference type="InterPro" id="IPR020846">
    <property type="entry name" value="MFS_dom"/>
</dbReference>
<dbReference type="Pfam" id="PF07690">
    <property type="entry name" value="MFS_1"/>
    <property type="match status" value="2"/>
</dbReference>
<dbReference type="InterPro" id="IPR011701">
    <property type="entry name" value="MFS"/>
</dbReference>
<organism evidence="8 9">
    <name type="scientific">Hymenoscyphus fraxineus</name>
    <dbReference type="NCBI Taxonomy" id="746836"/>
    <lineage>
        <taxon>Eukaryota</taxon>
        <taxon>Fungi</taxon>
        <taxon>Dikarya</taxon>
        <taxon>Ascomycota</taxon>
        <taxon>Pezizomycotina</taxon>
        <taxon>Leotiomycetes</taxon>
        <taxon>Helotiales</taxon>
        <taxon>Helotiaceae</taxon>
        <taxon>Hymenoscyphus</taxon>
    </lineage>
</organism>
<evidence type="ECO:0000256" key="6">
    <source>
        <dbReference type="SAM" id="Phobius"/>
    </source>
</evidence>
<dbReference type="CDD" id="cd17323">
    <property type="entry name" value="MFS_Tpo1_MDR_like"/>
    <property type="match status" value="1"/>
</dbReference>
<feature type="transmembrane region" description="Helical" evidence="6">
    <location>
        <begin position="482"/>
        <end position="504"/>
    </location>
</feature>
<dbReference type="GO" id="GO:0005886">
    <property type="term" value="C:plasma membrane"/>
    <property type="evidence" value="ECO:0007669"/>
    <property type="project" value="TreeGrafter"/>
</dbReference>
<feature type="region of interest" description="Disordered" evidence="5">
    <location>
        <begin position="1"/>
        <end position="46"/>
    </location>
</feature>
<feature type="domain" description="Major facilitator superfamily (MFS) profile" evidence="7">
    <location>
        <begin position="64"/>
        <end position="523"/>
    </location>
</feature>
<keyword evidence="4 6" id="KW-0472">Membrane</keyword>
<feature type="transmembrane region" description="Helical" evidence="6">
    <location>
        <begin position="415"/>
        <end position="443"/>
    </location>
</feature>
<dbReference type="SUPFAM" id="SSF103473">
    <property type="entry name" value="MFS general substrate transporter"/>
    <property type="match status" value="1"/>
</dbReference>
<dbReference type="EMBL" id="CAJVRL010000035">
    <property type="protein sequence ID" value="CAG8950181.1"/>
    <property type="molecule type" value="Genomic_DNA"/>
</dbReference>
<dbReference type="Gene3D" id="1.20.1250.20">
    <property type="entry name" value="MFS general substrate transporter like domains"/>
    <property type="match status" value="1"/>
</dbReference>
<feature type="transmembrane region" description="Helical" evidence="6">
    <location>
        <begin position="388"/>
        <end position="409"/>
    </location>
</feature>
<feature type="compositionally biased region" description="Polar residues" evidence="5">
    <location>
        <begin position="1"/>
        <end position="38"/>
    </location>
</feature>
<feature type="transmembrane region" description="Helical" evidence="6">
    <location>
        <begin position="343"/>
        <end position="367"/>
    </location>
</feature>
<dbReference type="PROSITE" id="PS50850">
    <property type="entry name" value="MFS"/>
    <property type="match status" value="1"/>
</dbReference>
<comment type="caution">
    <text evidence="8">The sequence shown here is derived from an EMBL/GenBank/DDBJ whole genome shotgun (WGS) entry which is preliminary data.</text>
</comment>
<protein>
    <recommendedName>
        <fullName evidence="7">Major facilitator superfamily (MFS) profile domain-containing protein</fullName>
    </recommendedName>
</protein>
<gene>
    <name evidence="8" type="ORF">HYFRA_00008418</name>
</gene>
<feature type="transmembrane region" description="Helical" evidence="6">
    <location>
        <begin position="186"/>
        <end position="203"/>
    </location>
</feature>
<dbReference type="GO" id="GO:0015606">
    <property type="term" value="F:spermidine transmembrane transporter activity"/>
    <property type="evidence" value="ECO:0007669"/>
    <property type="project" value="TreeGrafter"/>
</dbReference>
<comment type="subcellular location">
    <subcellularLocation>
        <location evidence="1">Membrane</location>
        <topology evidence="1">Multi-pass membrane protein</topology>
    </subcellularLocation>
</comment>
<feature type="transmembrane region" description="Helical" evidence="6">
    <location>
        <begin position="232"/>
        <end position="251"/>
    </location>
</feature>
<dbReference type="OrthoDB" id="3936150at2759"/>
<dbReference type="PANTHER" id="PTHR23502">
    <property type="entry name" value="MAJOR FACILITATOR SUPERFAMILY"/>
    <property type="match status" value="1"/>
</dbReference>
<feature type="transmembrane region" description="Helical" evidence="6">
    <location>
        <begin position="455"/>
        <end position="476"/>
    </location>
</feature>
<dbReference type="Proteomes" id="UP000696280">
    <property type="component" value="Unassembled WGS sequence"/>
</dbReference>
<dbReference type="GO" id="GO:0000297">
    <property type="term" value="F:spermine transmembrane transporter activity"/>
    <property type="evidence" value="ECO:0007669"/>
    <property type="project" value="TreeGrafter"/>
</dbReference>
<keyword evidence="9" id="KW-1185">Reference proteome</keyword>
<proteinExistence type="predicted"/>
<evidence type="ECO:0000256" key="5">
    <source>
        <dbReference type="SAM" id="MobiDB-lite"/>
    </source>
</evidence>
<evidence type="ECO:0000256" key="3">
    <source>
        <dbReference type="ARBA" id="ARBA00022989"/>
    </source>
</evidence>
<dbReference type="PANTHER" id="PTHR23502:SF38">
    <property type="entry name" value="POLYAMINE TRANSPORTER 4"/>
    <property type="match status" value="1"/>
</dbReference>
<dbReference type="AlphaFoldDB" id="A0A9N9PKQ4"/>
<dbReference type="InterPro" id="IPR036259">
    <property type="entry name" value="MFS_trans_sf"/>
</dbReference>
<evidence type="ECO:0000313" key="9">
    <source>
        <dbReference type="Proteomes" id="UP000696280"/>
    </source>
</evidence>
<feature type="transmembrane region" description="Helical" evidence="6">
    <location>
        <begin position="305"/>
        <end position="331"/>
    </location>
</feature>
<evidence type="ECO:0000256" key="4">
    <source>
        <dbReference type="ARBA" id="ARBA00023136"/>
    </source>
</evidence>
<reference evidence="8" key="1">
    <citation type="submission" date="2021-07" db="EMBL/GenBank/DDBJ databases">
        <authorList>
            <person name="Durling M."/>
        </authorList>
    </citation>
    <scope>NUCLEOTIDE SEQUENCE</scope>
</reference>
<evidence type="ECO:0000313" key="8">
    <source>
        <dbReference type="EMBL" id="CAG8950181.1"/>
    </source>
</evidence>
<keyword evidence="2 6" id="KW-0812">Transmembrane</keyword>
<name>A0A9N9PKQ4_9HELO</name>